<organism evidence="1 2">
    <name type="scientific">Exophiala dermatitidis</name>
    <name type="common">Black yeast-like fungus</name>
    <name type="synonym">Wangiella dermatitidis</name>
    <dbReference type="NCBI Taxonomy" id="5970"/>
    <lineage>
        <taxon>Eukaryota</taxon>
        <taxon>Fungi</taxon>
        <taxon>Dikarya</taxon>
        <taxon>Ascomycota</taxon>
        <taxon>Pezizomycotina</taxon>
        <taxon>Eurotiomycetes</taxon>
        <taxon>Chaetothyriomycetidae</taxon>
        <taxon>Chaetothyriales</taxon>
        <taxon>Herpotrichiellaceae</taxon>
        <taxon>Exophiala</taxon>
    </lineage>
</organism>
<accession>A0AAN6EWI8</accession>
<comment type="caution">
    <text evidence="1">The sequence shown here is derived from an EMBL/GenBank/DDBJ whole genome shotgun (WGS) entry which is preliminary data.</text>
</comment>
<gene>
    <name evidence="1" type="ORF">HRR80_005202</name>
</gene>
<name>A0AAN6EWI8_EXODE</name>
<evidence type="ECO:0000313" key="1">
    <source>
        <dbReference type="EMBL" id="KAJ8991152.1"/>
    </source>
</evidence>
<dbReference type="AlphaFoldDB" id="A0AAN6EWI8"/>
<evidence type="ECO:0000313" key="2">
    <source>
        <dbReference type="Proteomes" id="UP001161757"/>
    </source>
</evidence>
<proteinExistence type="predicted"/>
<reference evidence="1" key="1">
    <citation type="submission" date="2023-01" db="EMBL/GenBank/DDBJ databases">
        <title>Exophiala dermititidis isolated from Cystic Fibrosis Patient.</title>
        <authorList>
            <person name="Kurbessoian T."/>
            <person name="Crocker A."/>
            <person name="Murante D."/>
            <person name="Hogan D.A."/>
            <person name="Stajich J.E."/>
        </authorList>
    </citation>
    <scope>NUCLEOTIDE SEQUENCE</scope>
    <source>
        <strain evidence="1">Ex8</strain>
    </source>
</reference>
<dbReference type="Proteomes" id="UP001161757">
    <property type="component" value="Unassembled WGS sequence"/>
</dbReference>
<sequence>MTREARRARNHQAEGRARLIPQMTEQSLDAFLTMTNGSTGILHALRAARGRGLMPLQVAQRADRERTRRLARLGPYAQHGLRALGITAGDINHGCAPNAKQV</sequence>
<protein>
    <submittedName>
        <fullName evidence="1">Uncharacterized protein</fullName>
    </submittedName>
</protein>
<dbReference type="EMBL" id="JAJGCB010000009">
    <property type="protein sequence ID" value="KAJ8991152.1"/>
    <property type="molecule type" value="Genomic_DNA"/>
</dbReference>